<evidence type="ECO:0000313" key="3">
    <source>
        <dbReference type="EMBL" id="MFD2215305.1"/>
    </source>
</evidence>
<dbReference type="Proteomes" id="UP001597318">
    <property type="component" value="Unassembled WGS sequence"/>
</dbReference>
<protein>
    <submittedName>
        <fullName evidence="3">Cation diffusion facilitator family transporter</fullName>
    </submittedName>
</protein>
<reference evidence="4" key="1">
    <citation type="journal article" date="2019" name="Int. J. Syst. Evol. Microbiol.">
        <title>The Global Catalogue of Microorganisms (GCM) 10K type strain sequencing project: providing services to taxonomists for standard genome sequencing and annotation.</title>
        <authorList>
            <consortium name="The Broad Institute Genomics Platform"/>
            <consortium name="The Broad Institute Genome Sequencing Center for Infectious Disease"/>
            <person name="Wu L."/>
            <person name="Ma J."/>
        </authorList>
    </citation>
    <scope>NUCLEOTIDE SEQUENCE [LARGE SCALE GENOMIC DNA]</scope>
    <source>
        <strain evidence="4">CGMCC 1.15474</strain>
    </source>
</reference>
<keyword evidence="2" id="KW-1133">Transmembrane helix</keyword>
<evidence type="ECO:0000256" key="2">
    <source>
        <dbReference type="SAM" id="Phobius"/>
    </source>
</evidence>
<dbReference type="RefSeq" id="WP_247338909.1">
    <property type="nucleotide sequence ID" value="NZ_CP095550.1"/>
</dbReference>
<feature type="transmembrane region" description="Helical" evidence="2">
    <location>
        <begin position="442"/>
        <end position="466"/>
    </location>
</feature>
<dbReference type="EMBL" id="JBHUIK010000003">
    <property type="protein sequence ID" value="MFD2215305.1"/>
    <property type="molecule type" value="Genomic_DNA"/>
</dbReference>
<keyword evidence="4" id="KW-1185">Reference proteome</keyword>
<organism evidence="3 4">
    <name type="scientific">Metabacillus endolithicus</name>
    <dbReference type="NCBI Taxonomy" id="1535204"/>
    <lineage>
        <taxon>Bacteria</taxon>
        <taxon>Bacillati</taxon>
        <taxon>Bacillota</taxon>
        <taxon>Bacilli</taxon>
        <taxon>Bacillales</taxon>
        <taxon>Bacillaceae</taxon>
        <taxon>Metabacillus</taxon>
    </lineage>
</organism>
<feature type="compositionally biased region" description="Polar residues" evidence="1">
    <location>
        <begin position="203"/>
        <end position="224"/>
    </location>
</feature>
<evidence type="ECO:0000256" key="1">
    <source>
        <dbReference type="SAM" id="MobiDB-lite"/>
    </source>
</evidence>
<comment type="caution">
    <text evidence="3">The sequence shown here is derived from an EMBL/GenBank/DDBJ whole genome shotgun (WGS) entry which is preliminary data.</text>
</comment>
<feature type="compositionally biased region" description="Basic and acidic residues" evidence="1">
    <location>
        <begin position="131"/>
        <end position="197"/>
    </location>
</feature>
<name>A0ABW5C217_9BACI</name>
<gene>
    <name evidence="3" type="ORF">ACFSKK_16555</name>
</gene>
<feature type="region of interest" description="Disordered" evidence="1">
    <location>
        <begin position="131"/>
        <end position="230"/>
    </location>
</feature>
<keyword evidence="2" id="KW-0472">Membrane</keyword>
<sequence>MSKENAKLKLSDMEIDIEDSFDFDELENKLQSELDIQLSDLDLLKEEKEKISNVDNLGNTIMNVVWEQFTNQIAAKAGDDFIKENRGLTLDLRKDSHIQTTENFEKGKIATHNTSIDYQQRYDEYQGRFQKDENGEIKTKTDTRSGKEQKVLNKDARDDFDKGREKGSASVHKDHTVPTAEINRDPEANAHLSREEQVAFANSEKNLNDLDSSANQSKGDSSMNDWLDSERYGKKPAERFDINDEELREQDRVAREEYEKKKQEGIQKSIETGKQSRKEEAFRITGKALRTAVMLMFTEFIKEVIGKLIKWLKSAQKNLNTLIDHIKEAISSFISKLKIHLKNAGNSVLTTIFTAIYGPIVATIKKVWTLLKQGWKSIKEAINYLKNPDNKDKPIGIRLLETGKIVMAGLSAVSAILLGEAIEKGLMTIPLLAVEIPLLGSLASLIGLFAGGLTAGIIGAIAINLIDKAIEKKQITYNVGQQIKKGNEVLNTQSLLIELNSEKLANTKKNASSSIAKRHELAKREMEQSLNSIFNEDTSYSKDKKDSFDEMEQMIKELLE</sequence>
<proteinExistence type="predicted"/>
<evidence type="ECO:0000313" key="4">
    <source>
        <dbReference type="Proteomes" id="UP001597318"/>
    </source>
</evidence>
<keyword evidence="2" id="KW-0812">Transmembrane</keyword>
<accession>A0ABW5C217</accession>